<evidence type="ECO:0000313" key="1">
    <source>
        <dbReference type="EMBL" id="KOF00118.1"/>
    </source>
</evidence>
<dbReference type="RefSeq" id="WP_010485465.1">
    <property type="nucleotide sequence ID" value="NZ_AJLO02000015.1"/>
</dbReference>
<dbReference type="SUPFAM" id="SSF159238">
    <property type="entry name" value="SO1590-like"/>
    <property type="match status" value="1"/>
</dbReference>
<dbReference type="EMBL" id="AJLO02000015">
    <property type="protein sequence ID" value="KOF00118.1"/>
    <property type="molecule type" value="Genomic_DNA"/>
</dbReference>
<proteinExistence type="predicted"/>
<name>A0A0L8ACL8_9GAMM</name>
<comment type="caution">
    <text evidence="1">The sequence shown here is derived from an EMBL/GenBank/DDBJ whole genome shotgun (WGS) entry which is preliminary data.</text>
</comment>
<sequence length="130" mass="13698">MQGEARGTFEVKLLPIGGNDGPIGVMSIDKVFHGDLQGSSVGQMLAFRSPVQGSAGYVAMERVTATLAGRQGAFTLQHNGLMTRGTPELNVVVVPDSGSEGLLGLSGTLEISISEGRHDYRLVYVLPEPE</sequence>
<gene>
    <name evidence="1" type="ORF">W7K_07180</name>
</gene>
<dbReference type="GeneID" id="86939374"/>
<reference evidence="1 2" key="1">
    <citation type="journal article" date="2012" name="J. Bacteriol.">
        <title>Genome sequence of a novel nicotine-degrading strain, Pseudomonas geniculata N1.</title>
        <authorList>
            <person name="Tang H."/>
            <person name="Yu H."/>
            <person name="Tai C."/>
            <person name="Huang K."/>
            <person name="Liu Y."/>
            <person name="Wang L."/>
            <person name="Yao Y."/>
            <person name="Wu G."/>
            <person name="Xu P."/>
        </authorList>
    </citation>
    <scope>NUCLEOTIDE SEQUENCE [LARGE SCALE GENOMIC DNA]</scope>
    <source>
        <strain evidence="1 2">N1</strain>
    </source>
</reference>
<dbReference type="Gene3D" id="2.40.350.10">
    <property type="entry name" value="SO1590-like"/>
    <property type="match status" value="1"/>
</dbReference>
<evidence type="ECO:0008006" key="3">
    <source>
        <dbReference type="Google" id="ProtNLM"/>
    </source>
</evidence>
<evidence type="ECO:0000313" key="2">
    <source>
        <dbReference type="Proteomes" id="UP000036890"/>
    </source>
</evidence>
<dbReference type="Pfam" id="PF11528">
    <property type="entry name" value="DUF3224"/>
    <property type="match status" value="1"/>
</dbReference>
<accession>A0A0L8ACL8</accession>
<dbReference type="Proteomes" id="UP000036890">
    <property type="component" value="Unassembled WGS sequence"/>
</dbReference>
<dbReference type="InterPro" id="IPR021607">
    <property type="entry name" value="DUF3224"/>
</dbReference>
<dbReference type="AlphaFoldDB" id="A0A0L8ACL8"/>
<protein>
    <recommendedName>
        <fullName evidence="3">DUF3224 domain-containing protein</fullName>
    </recommendedName>
</protein>
<dbReference type="InterPro" id="IPR023159">
    <property type="entry name" value="SO1590-like_sf"/>
</dbReference>
<organism evidence="1 2">
    <name type="scientific">Stenotrophomonas geniculata N1</name>
    <dbReference type="NCBI Taxonomy" id="1167641"/>
    <lineage>
        <taxon>Bacteria</taxon>
        <taxon>Pseudomonadati</taxon>
        <taxon>Pseudomonadota</taxon>
        <taxon>Gammaproteobacteria</taxon>
        <taxon>Lysobacterales</taxon>
        <taxon>Lysobacteraceae</taxon>
        <taxon>Stenotrophomonas</taxon>
    </lineage>
</organism>
<dbReference type="OrthoDB" id="69764at2"/>